<dbReference type="Proteomes" id="UP001604335">
    <property type="component" value="Unassembled WGS sequence"/>
</dbReference>
<organism evidence="1 2">
    <name type="scientific">Limnothrix redekei LRLZ20PSL1</name>
    <dbReference type="NCBI Taxonomy" id="3112953"/>
    <lineage>
        <taxon>Bacteria</taxon>
        <taxon>Bacillati</taxon>
        <taxon>Cyanobacteriota</taxon>
        <taxon>Cyanophyceae</taxon>
        <taxon>Pseudanabaenales</taxon>
        <taxon>Pseudanabaenaceae</taxon>
        <taxon>Limnothrix</taxon>
    </lineage>
</organism>
<keyword evidence="2" id="KW-1185">Reference proteome</keyword>
<evidence type="ECO:0000313" key="1">
    <source>
        <dbReference type="EMBL" id="MFG3816255.1"/>
    </source>
</evidence>
<gene>
    <name evidence="1" type="ORF">VPK24_01290</name>
</gene>
<dbReference type="RefSeq" id="WP_393010015.1">
    <property type="nucleotide sequence ID" value="NZ_JAZAQF010000006.1"/>
</dbReference>
<protein>
    <submittedName>
        <fullName evidence="1">Uncharacterized protein</fullName>
    </submittedName>
</protein>
<accession>A0ABW7C4V5</accession>
<dbReference type="EMBL" id="JAZAQF010000006">
    <property type="protein sequence ID" value="MFG3816255.1"/>
    <property type="molecule type" value="Genomic_DNA"/>
</dbReference>
<comment type="caution">
    <text evidence="1">The sequence shown here is derived from an EMBL/GenBank/DDBJ whole genome shotgun (WGS) entry which is preliminary data.</text>
</comment>
<proteinExistence type="predicted"/>
<evidence type="ECO:0000313" key="2">
    <source>
        <dbReference type="Proteomes" id="UP001604335"/>
    </source>
</evidence>
<name>A0ABW7C4V5_9CYAN</name>
<sequence length="115" mass="13023">MARYTCLFSFSQPSDQLLGQLEPSLTDCGLNVVHKTVDYLLARERPGKVSYYRLVTVELVIDRADEVRNRARLNLIVKNEELALQQNNHCRQMSEQIGQTLQDSGLLELLSSVTG</sequence>
<reference evidence="2" key="1">
    <citation type="journal article" date="2024" name="Algal Res.">
        <title>Biochemical, toxicological and genomic investigation of a high-biomass producing Limnothrix strain isolated from Italian shallow drinking water reservoir.</title>
        <authorList>
            <person name="Simonazzi M."/>
            <person name="Shishido T.K."/>
            <person name="Delbaje E."/>
            <person name="Wahlsten M."/>
            <person name="Fewer D.P."/>
            <person name="Sivonen K."/>
            <person name="Pezzolesi L."/>
            <person name="Pistocchi R."/>
        </authorList>
    </citation>
    <scope>NUCLEOTIDE SEQUENCE [LARGE SCALE GENOMIC DNA]</scope>
    <source>
        <strain evidence="2">LRLZ20PSL1</strain>
    </source>
</reference>